<evidence type="ECO:0000256" key="6">
    <source>
        <dbReference type="ARBA" id="ARBA00022958"/>
    </source>
</evidence>
<dbReference type="EMBL" id="DRTT01000053">
    <property type="protein sequence ID" value="HHF98195.1"/>
    <property type="molecule type" value="Genomic_DNA"/>
</dbReference>
<dbReference type="GO" id="GO:0005886">
    <property type="term" value="C:plasma membrane"/>
    <property type="evidence" value="ECO:0007669"/>
    <property type="project" value="UniProtKB-SubCell"/>
</dbReference>
<feature type="transmembrane region" description="Helical" evidence="10">
    <location>
        <begin position="46"/>
        <end position="65"/>
    </location>
</feature>
<evidence type="ECO:0000256" key="8">
    <source>
        <dbReference type="ARBA" id="ARBA00023065"/>
    </source>
</evidence>
<proteinExistence type="predicted"/>
<dbReference type="PANTHER" id="PTHR32024:SF1">
    <property type="entry name" value="KTR SYSTEM POTASSIUM UPTAKE PROTEIN B"/>
    <property type="match status" value="1"/>
</dbReference>
<feature type="transmembrane region" description="Helical" evidence="10">
    <location>
        <begin position="318"/>
        <end position="341"/>
    </location>
</feature>
<feature type="transmembrane region" description="Helical" evidence="10">
    <location>
        <begin position="424"/>
        <end position="455"/>
    </location>
</feature>
<feature type="transmembrane region" description="Helical" evidence="10">
    <location>
        <begin position="506"/>
        <end position="524"/>
    </location>
</feature>
<dbReference type="AlphaFoldDB" id="A0A7V5HYC0"/>
<reference evidence="11" key="1">
    <citation type="journal article" date="2020" name="mSystems">
        <title>Genome- and Community-Level Interaction Insights into Carbon Utilization and Element Cycling Functions of Hydrothermarchaeota in Hydrothermal Sediment.</title>
        <authorList>
            <person name="Zhou Z."/>
            <person name="Liu Y."/>
            <person name="Xu W."/>
            <person name="Pan J."/>
            <person name="Luo Z.H."/>
            <person name="Li M."/>
        </authorList>
    </citation>
    <scope>NUCLEOTIDE SEQUENCE [LARGE SCALE GENOMIC DNA]</scope>
    <source>
        <strain evidence="11">HyVt-92</strain>
    </source>
</reference>
<feature type="transmembrane region" description="Helical" evidence="10">
    <location>
        <begin position="203"/>
        <end position="230"/>
    </location>
</feature>
<keyword evidence="7 10" id="KW-1133">Transmembrane helix</keyword>
<dbReference type="NCBIfam" id="TIGR00933">
    <property type="entry name" value="2a38"/>
    <property type="match status" value="1"/>
</dbReference>
<dbReference type="InterPro" id="IPR003445">
    <property type="entry name" value="Cat_transpt"/>
</dbReference>
<evidence type="ECO:0000256" key="10">
    <source>
        <dbReference type="SAM" id="Phobius"/>
    </source>
</evidence>
<keyword evidence="5 10" id="KW-0812">Transmembrane</keyword>
<dbReference type="Proteomes" id="UP000886070">
    <property type="component" value="Unassembled WGS sequence"/>
</dbReference>
<evidence type="ECO:0000256" key="4">
    <source>
        <dbReference type="ARBA" id="ARBA00022538"/>
    </source>
</evidence>
<evidence type="ECO:0000256" key="3">
    <source>
        <dbReference type="ARBA" id="ARBA00022475"/>
    </source>
</evidence>
<evidence type="ECO:0000313" key="11">
    <source>
        <dbReference type="EMBL" id="HHF98195.1"/>
    </source>
</evidence>
<evidence type="ECO:0000256" key="9">
    <source>
        <dbReference type="ARBA" id="ARBA00023136"/>
    </source>
</evidence>
<dbReference type="PANTHER" id="PTHR32024">
    <property type="entry name" value="TRK SYSTEM POTASSIUM UPTAKE PROTEIN TRKG-RELATED"/>
    <property type="match status" value="1"/>
</dbReference>
<organism evidence="11">
    <name type="scientific">Aerophobetes bacterium</name>
    <dbReference type="NCBI Taxonomy" id="2030807"/>
    <lineage>
        <taxon>Bacteria</taxon>
        <taxon>Candidatus Aerophobota</taxon>
    </lineage>
</organism>
<accession>A0A7V5HYC0</accession>
<feature type="transmembrane region" description="Helical" evidence="10">
    <location>
        <begin position="109"/>
        <end position="125"/>
    </location>
</feature>
<evidence type="ECO:0000256" key="5">
    <source>
        <dbReference type="ARBA" id="ARBA00022692"/>
    </source>
</evidence>
<protein>
    <submittedName>
        <fullName evidence="11">Trk family potassium uptake protein</fullName>
    </submittedName>
</protein>
<keyword evidence="8" id="KW-0406">Ion transport</keyword>
<keyword evidence="3" id="KW-1003">Cell membrane</keyword>
<feature type="transmembrane region" description="Helical" evidence="10">
    <location>
        <begin position="250"/>
        <end position="274"/>
    </location>
</feature>
<feature type="transmembrane region" description="Helical" evidence="10">
    <location>
        <begin position="77"/>
        <end position="97"/>
    </location>
</feature>
<keyword evidence="4" id="KW-0633">Potassium transport</keyword>
<evidence type="ECO:0000256" key="1">
    <source>
        <dbReference type="ARBA" id="ARBA00004651"/>
    </source>
</evidence>
<dbReference type="InterPro" id="IPR004772">
    <property type="entry name" value="TrkH"/>
</dbReference>
<evidence type="ECO:0000256" key="2">
    <source>
        <dbReference type="ARBA" id="ARBA00022448"/>
    </source>
</evidence>
<gene>
    <name evidence="11" type="ORF">ENL39_01755</name>
</gene>
<feature type="transmembrane region" description="Helical" evidence="10">
    <location>
        <begin position="361"/>
        <end position="379"/>
    </location>
</feature>
<dbReference type="Pfam" id="PF02386">
    <property type="entry name" value="TrkH"/>
    <property type="match status" value="1"/>
</dbReference>
<comment type="subcellular location">
    <subcellularLocation>
        <location evidence="1">Cell membrane</location>
        <topology evidence="1">Multi-pass membrane protein</topology>
    </subcellularLocation>
</comment>
<sequence>MKEKKNILTKKLLPWIATYISIFGTALFVIEYGFYLPYKTARIFHFFIYLCSIILISQFFLKLIFLEAKEIIKEYKIELILISFFGIFLILLKTHFLHLKFLLLRTEEYVFLCQIFVIAFFLLKLPQISKLFFLPRLSPPLIVAVTFLFIICIGTFLLYLPLSTAPGKNTSFLDALFTATSATCVTGLIVVDTGSHFSIFGQIVILSLIQIGGLGLMTFASFFALLSGGLGLKERVVLREAVRYQNLSKIGYLVLYILLLTFIIESAGALLLYFQFLPQAKNSLSAFYSALFHSISAFCNAGFSIYPDSFIKYQKNTYVNLTMTSLIICGGLGFVVIVNLLDSFFAWFKKRKRTISLHTKLVIVTTLILIATGTFFIYLGEKNNLLKDMTFKNKILASFFQSVTARTAGFNTIPIDKLTKFSSFLLIILMFIGASPGSTGGGIKTSTFATLILAIKSMIQGKHQVEAFKRTIPQIYIYQALCVVTLALGWSSISTLFLSLTENADFLNILFEVFSALGTVGLSRGITSHLTNFGKIIIIITIFVGRVGPLTLALAISGKKVAKLYEYPEESIIIG</sequence>
<feature type="transmembrane region" description="Helical" evidence="10">
    <location>
        <begin position="286"/>
        <end position="306"/>
    </location>
</feature>
<keyword evidence="9 10" id="KW-0472">Membrane</keyword>
<feature type="transmembrane region" description="Helical" evidence="10">
    <location>
        <begin position="536"/>
        <end position="556"/>
    </location>
</feature>
<name>A0A7V5HYC0_UNCAE</name>
<keyword evidence="2" id="KW-0813">Transport</keyword>
<comment type="caution">
    <text evidence="11">The sequence shown here is derived from an EMBL/GenBank/DDBJ whole genome shotgun (WGS) entry which is preliminary data.</text>
</comment>
<feature type="transmembrane region" description="Helical" evidence="10">
    <location>
        <begin position="12"/>
        <end position="34"/>
    </location>
</feature>
<evidence type="ECO:0000256" key="7">
    <source>
        <dbReference type="ARBA" id="ARBA00022989"/>
    </source>
</evidence>
<dbReference type="GO" id="GO:0015379">
    <property type="term" value="F:potassium:chloride symporter activity"/>
    <property type="evidence" value="ECO:0007669"/>
    <property type="project" value="InterPro"/>
</dbReference>
<keyword evidence="6" id="KW-0630">Potassium</keyword>
<feature type="transmembrane region" description="Helical" evidence="10">
    <location>
        <begin position="137"/>
        <end position="160"/>
    </location>
</feature>
<feature type="transmembrane region" description="Helical" evidence="10">
    <location>
        <begin position="476"/>
        <end position="500"/>
    </location>
</feature>